<gene>
    <name evidence="1" type="ORF">BDA96_02G328300</name>
</gene>
<evidence type="ECO:0000313" key="1">
    <source>
        <dbReference type="EMBL" id="KAG0545043.1"/>
    </source>
</evidence>
<reference evidence="1" key="2">
    <citation type="submission" date="2020-10" db="EMBL/GenBank/DDBJ databases">
        <authorList>
            <person name="Cooper E.A."/>
            <person name="Brenton Z.W."/>
            <person name="Flinn B.S."/>
            <person name="Jenkins J."/>
            <person name="Shu S."/>
            <person name="Flowers D."/>
            <person name="Luo F."/>
            <person name="Wang Y."/>
            <person name="Xia P."/>
            <person name="Barry K."/>
            <person name="Daum C."/>
            <person name="Lipzen A."/>
            <person name="Yoshinaga Y."/>
            <person name="Schmutz J."/>
            <person name="Saski C."/>
            <person name="Vermerris W."/>
            <person name="Kresovich S."/>
        </authorList>
    </citation>
    <scope>NUCLEOTIDE SEQUENCE</scope>
</reference>
<dbReference type="EMBL" id="CM027681">
    <property type="protein sequence ID" value="KAG0545043.1"/>
    <property type="molecule type" value="Genomic_DNA"/>
</dbReference>
<accession>A0A921RSH3</accession>
<proteinExistence type="predicted"/>
<reference evidence="1" key="1">
    <citation type="journal article" date="2019" name="BMC Genomics">
        <title>A new reference genome for Sorghum bicolor reveals high levels of sequence similarity between sweet and grain genotypes: implications for the genetics of sugar metabolism.</title>
        <authorList>
            <person name="Cooper E.A."/>
            <person name="Brenton Z.W."/>
            <person name="Flinn B.S."/>
            <person name="Jenkins J."/>
            <person name="Shu S."/>
            <person name="Flowers D."/>
            <person name="Luo F."/>
            <person name="Wang Y."/>
            <person name="Xia P."/>
            <person name="Barry K."/>
            <person name="Daum C."/>
            <person name="Lipzen A."/>
            <person name="Yoshinaga Y."/>
            <person name="Schmutz J."/>
            <person name="Saski C."/>
            <person name="Vermerris W."/>
            <person name="Kresovich S."/>
        </authorList>
    </citation>
    <scope>NUCLEOTIDE SEQUENCE</scope>
</reference>
<dbReference type="AlphaFoldDB" id="A0A921RSH3"/>
<comment type="caution">
    <text evidence="1">The sequence shown here is derived from an EMBL/GenBank/DDBJ whole genome shotgun (WGS) entry which is preliminary data.</text>
</comment>
<name>A0A921RSH3_SORBI</name>
<dbReference type="Proteomes" id="UP000807115">
    <property type="component" value="Chromosome 2"/>
</dbReference>
<evidence type="ECO:0000313" key="2">
    <source>
        <dbReference type="Proteomes" id="UP000807115"/>
    </source>
</evidence>
<protein>
    <submittedName>
        <fullName evidence="1">Uncharacterized protein</fullName>
    </submittedName>
</protein>
<organism evidence="1 2">
    <name type="scientific">Sorghum bicolor</name>
    <name type="common">Sorghum</name>
    <name type="synonym">Sorghum vulgare</name>
    <dbReference type="NCBI Taxonomy" id="4558"/>
    <lineage>
        <taxon>Eukaryota</taxon>
        <taxon>Viridiplantae</taxon>
        <taxon>Streptophyta</taxon>
        <taxon>Embryophyta</taxon>
        <taxon>Tracheophyta</taxon>
        <taxon>Spermatophyta</taxon>
        <taxon>Magnoliopsida</taxon>
        <taxon>Liliopsida</taxon>
        <taxon>Poales</taxon>
        <taxon>Poaceae</taxon>
        <taxon>PACMAD clade</taxon>
        <taxon>Panicoideae</taxon>
        <taxon>Andropogonodae</taxon>
        <taxon>Andropogoneae</taxon>
        <taxon>Sorghinae</taxon>
        <taxon>Sorghum</taxon>
    </lineage>
</organism>
<sequence>MSYRSSLTWLLQFFTCGSSSSSLSSFLRRAFMVQSSSRRKAVSFDKSVRLLHLAPISCASFARTDSMALWRKFGIAA</sequence>